<dbReference type="AlphaFoldDB" id="A0A0N8NSW0"/>
<dbReference type="PRINTS" id="PR00598">
    <property type="entry name" value="HTHMARR"/>
</dbReference>
<evidence type="ECO:0000259" key="4">
    <source>
        <dbReference type="PROSITE" id="PS50995"/>
    </source>
</evidence>
<dbReference type="GO" id="GO:0003677">
    <property type="term" value="F:DNA binding"/>
    <property type="evidence" value="ECO:0007669"/>
    <property type="project" value="UniProtKB-KW"/>
</dbReference>
<evidence type="ECO:0000313" key="5">
    <source>
        <dbReference type="EMBL" id="KPU43128.1"/>
    </source>
</evidence>
<dbReference type="PROSITE" id="PS50995">
    <property type="entry name" value="HTH_MARR_2"/>
    <property type="match status" value="1"/>
</dbReference>
<dbReference type="InterPro" id="IPR023187">
    <property type="entry name" value="Tscrpt_reg_MarR-type_CS"/>
</dbReference>
<dbReference type="SUPFAM" id="SSF46785">
    <property type="entry name" value="Winged helix' DNA-binding domain"/>
    <property type="match status" value="1"/>
</dbReference>
<keyword evidence="2" id="KW-0238">DNA-binding</keyword>
<dbReference type="InterPro" id="IPR000835">
    <property type="entry name" value="HTH_MarR-typ"/>
</dbReference>
<evidence type="ECO:0000313" key="6">
    <source>
        <dbReference type="Proteomes" id="UP000050326"/>
    </source>
</evidence>
<feature type="domain" description="HTH marR-type" evidence="4">
    <location>
        <begin position="11"/>
        <end position="143"/>
    </location>
</feature>
<dbReference type="PANTHER" id="PTHR42756:SF1">
    <property type="entry name" value="TRANSCRIPTIONAL REPRESSOR OF EMRAB OPERON"/>
    <property type="match status" value="1"/>
</dbReference>
<protein>
    <submittedName>
        <fullName evidence="5">Transcriptional regulator HosA</fullName>
    </submittedName>
</protein>
<dbReference type="STRING" id="36849.OXPF_33780"/>
<sequence length="153" mass="17823">MVKNEVTEPRTETLHMAIIRLNRIHRKRRHEEFIKVGLTEGQPKILDFLLQNDGCIQRELAESCHIEPATVTSILASMEKAELIRREADPKDRRVLRVFLTDKGRDSQKKVEKLFDALDEECFAGFSEEEKRQAINILSRLHNNMTNREGKDV</sequence>
<reference evidence="5 6" key="1">
    <citation type="submission" date="2015-09" db="EMBL/GenBank/DDBJ databases">
        <title>Genome sequence of Oxobacter pfennigii DSM 3222.</title>
        <authorList>
            <person name="Poehlein A."/>
            <person name="Bengelsdorf F.R."/>
            <person name="Schiel-Bengelsdorf B."/>
            <person name="Duerre P."/>
            <person name="Daniel R."/>
        </authorList>
    </citation>
    <scope>NUCLEOTIDE SEQUENCE [LARGE SCALE GENOMIC DNA]</scope>
    <source>
        <strain evidence="5 6">DSM 3222</strain>
    </source>
</reference>
<dbReference type="SMART" id="SM00347">
    <property type="entry name" value="HTH_MARR"/>
    <property type="match status" value="1"/>
</dbReference>
<dbReference type="Proteomes" id="UP000050326">
    <property type="component" value="Unassembled WGS sequence"/>
</dbReference>
<dbReference type="GO" id="GO:0003700">
    <property type="term" value="F:DNA-binding transcription factor activity"/>
    <property type="evidence" value="ECO:0007669"/>
    <property type="project" value="InterPro"/>
</dbReference>
<evidence type="ECO:0000256" key="3">
    <source>
        <dbReference type="ARBA" id="ARBA00023163"/>
    </source>
</evidence>
<gene>
    <name evidence="5" type="primary">hosA_2</name>
    <name evidence="5" type="ORF">OXPF_33780</name>
</gene>
<dbReference type="InterPro" id="IPR036388">
    <property type="entry name" value="WH-like_DNA-bd_sf"/>
</dbReference>
<name>A0A0N8NSW0_9CLOT</name>
<proteinExistence type="predicted"/>
<evidence type="ECO:0000256" key="1">
    <source>
        <dbReference type="ARBA" id="ARBA00023015"/>
    </source>
</evidence>
<keyword evidence="6" id="KW-1185">Reference proteome</keyword>
<dbReference type="Pfam" id="PF01047">
    <property type="entry name" value="MarR"/>
    <property type="match status" value="1"/>
</dbReference>
<comment type="caution">
    <text evidence="5">The sequence shown here is derived from an EMBL/GenBank/DDBJ whole genome shotgun (WGS) entry which is preliminary data.</text>
</comment>
<evidence type="ECO:0000256" key="2">
    <source>
        <dbReference type="ARBA" id="ARBA00023125"/>
    </source>
</evidence>
<organism evidence="5 6">
    <name type="scientific">Oxobacter pfennigii</name>
    <dbReference type="NCBI Taxonomy" id="36849"/>
    <lineage>
        <taxon>Bacteria</taxon>
        <taxon>Bacillati</taxon>
        <taxon>Bacillota</taxon>
        <taxon>Clostridia</taxon>
        <taxon>Eubacteriales</taxon>
        <taxon>Clostridiaceae</taxon>
        <taxon>Oxobacter</taxon>
    </lineage>
</organism>
<keyword evidence="3" id="KW-0804">Transcription</keyword>
<dbReference type="PROSITE" id="PS01117">
    <property type="entry name" value="HTH_MARR_1"/>
    <property type="match status" value="1"/>
</dbReference>
<dbReference type="EMBL" id="LKET01000043">
    <property type="protein sequence ID" value="KPU43128.1"/>
    <property type="molecule type" value="Genomic_DNA"/>
</dbReference>
<accession>A0A0N8NSW0</accession>
<dbReference type="OrthoDB" id="9808725at2"/>
<dbReference type="PANTHER" id="PTHR42756">
    <property type="entry name" value="TRANSCRIPTIONAL REGULATOR, MARR"/>
    <property type="match status" value="1"/>
</dbReference>
<keyword evidence="1" id="KW-0805">Transcription regulation</keyword>
<dbReference type="Gene3D" id="1.10.10.10">
    <property type="entry name" value="Winged helix-like DNA-binding domain superfamily/Winged helix DNA-binding domain"/>
    <property type="match status" value="1"/>
</dbReference>
<dbReference type="InterPro" id="IPR036390">
    <property type="entry name" value="WH_DNA-bd_sf"/>
</dbReference>